<feature type="transmembrane region" description="Helical" evidence="1">
    <location>
        <begin position="37"/>
        <end position="61"/>
    </location>
</feature>
<dbReference type="Proteomes" id="UP000199065">
    <property type="component" value="Unassembled WGS sequence"/>
</dbReference>
<evidence type="ECO:0000313" key="3">
    <source>
        <dbReference type="Proteomes" id="UP000199065"/>
    </source>
</evidence>
<accession>A0A1I2TU12</accession>
<proteinExistence type="predicted"/>
<gene>
    <name evidence="2" type="ORF">SAMN05660282_01611</name>
</gene>
<evidence type="ECO:0000256" key="1">
    <source>
        <dbReference type="SAM" id="Phobius"/>
    </source>
</evidence>
<keyword evidence="1" id="KW-0472">Membrane</keyword>
<organism evidence="2 3">
    <name type="scientific">Corynebacterium spheniscorum</name>
    <dbReference type="NCBI Taxonomy" id="185761"/>
    <lineage>
        <taxon>Bacteria</taxon>
        <taxon>Bacillati</taxon>
        <taxon>Actinomycetota</taxon>
        <taxon>Actinomycetes</taxon>
        <taxon>Mycobacteriales</taxon>
        <taxon>Corynebacteriaceae</taxon>
        <taxon>Corynebacterium</taxon>
    </lineage>
</organism>
<keyword evidence="3" id="KW-1185">Reference proteome</keyword>
<dbReference type="AlphaFoldDB" id="A0A1I2TU12"/>
<evidence type="ECO:0000313" key="2">
    <source>
        <dbReference type="EMBL" id="SFG68435.1"/>
    </source>
</evidence>
<keyword evidence="1" id="KW-1133">Transmembrane helix</keyword>
<dbReference type="RefSeq" id="WP_143067476.1">
    <property type="nucleotide sequence ID" value="NZ_FOPJ01000010.1"/>
</dbReference>
<keyword evidence="1" id="KW-0812">Transmembrane</keyword>
<dbReference type="EMBL" id="FOPJ01000010">
    <property type="protein sequence ID" value="SFG68435.1"/>
    <property type="molecule type" value="Genomic_DNA"/>
</dbReference>
<feature type="transmembrane region" description="Helical" evidence="1">
    <location>
        <begin position="7"/>
        <end position="25"/>
    </location>
</feature>
<protein>
    <submittedName>
        <fullName evidence="2">Uncharacterized protein</fullName>
    </submittedName>
</protein>
<sequence length="73" mass="7731">MPSKSMAIYATAAIASIITYVITAFSRGTTPSNAHEWITFSLIGLVTALLASAIIGSIVVYRGNRNNRSAISQ</sequence>
<reference evidence="2 3" key="1">
    <citation type="submission" date="2016-10" db="EMBL/GenBank/DDBJ databases">
        <authorList>
            <person name="de Groot N.N."/>
        </authorList>
    </citation>
    <scope>NUCLEOTIDE SEQUENCE [LARGE SCALE GENOMIC DNA]</scope>
    <source>
        <strain>J11</strain>
        <strain evidence="3">PG 39</strain>
    </source>
</reference>
<name>A0A1I2TU12_9CORY</name>